<keyword evidence="7" id="KW-0833">Ubl conjugation pathway</keyword>
<dbReference type="EC" id="2.3.2.27" evidence="4"/>
<keyword evidence="9 10" id="KW-0472">Membrane</keyword>
<evidence type="ECO:0000256" key="11">
    <source>
        <dbReference type="SAM" id="SignalP"/>
    </source>
</evidence>
<evidence type="ECO:0000256" key="7">
    <source>
        <dbReference type="ARBA" id="ARBA00022786"/>
    </source>
</evidence>
<reference evidence="14" key="1">
    <citation type="submission" date="2020-05" db="EMBL/GenBank/DDBJ databases">
        <title>WGS assembly of Panicum virgatum.</title>
        <authorList>
            <person name="Lovell J.T."/>
            <person name="Jenkins J."/>
            <person name="Shu S."/>
            <person name="Juenger T.E."/>
            <person name="Schmutz J."/>
        </authorList>
    </citation>
    <scope>NUCLEOTIDE SEQUENCE</scope>
    <source>
        <strain evidence="14">AP13</strain>
    </source>
</reference>
<proteinExistence type="predicted"/>
<feature type="domain" description="DUF2921" evidence="13">
    <location>
        <begin position="32"/>
        <end position="186"/>
    </location>
</feature>
<keyword evidence="5" id="KW-0808">Transferase</keyword>
<keyword evidence="8 10" id="KW-1133">Transmembrane helix</keyword>
<evidence type="ECO:0000256" key="6">
    <source>
        <dbReference type="ARBA" id="ARBA00022692"/>
    </source>
</evidence>
<feature type="domain" description="SWEET-like" evidence="12">
    <location>
        <begin position="602"/>
        <end position="880"/>
    </location>
</feature>
<comment type="pathway">
    <text evidence="3">Protein modification; protein ubiquitination.</text>
</comment>
<feature type="domain" description="DUF2921" evidence="13">
    <location>
        <begin position="419"/>
        <end position="589"/>
    </location>
</feature>
<keyword evidence="6 10" id="KW-0812">Transmembrane</keyword>
<dbReference type="EMBL" id="CM029045">
    <property type="protein sequence ID" value="KAG2599782.1"/>
    <property type="molecule type" value="Genomic_DNA"/>
</dbReference>
<dbReference type="Pfam" id="PF25333">
    <property type="entry name" value="DUF2921_N"/>
    <property type="match status" value="3"/>
</dbReference>
<evidence type="ECO:0000256" key="8">
    <source>
        <dbReference type="ARBA" id="ARBA00022989"/>
    </source>
</evidence>
<evidence type="ECO:0000256" key="3">
    <source>
        <dbReference type="ARBA" id="ARBA00004906"/>
    </source>
</evidence>
<keyword evidence="11" id="KW-0732">Signal</keyword>
<evidence type="ECO:0000256" key="9">
    <source>
        <dbReference type="ARBA" id="ARBA00023136"/>
    </source>
</evidence>
<evidence type="ECO:0000256" key="5">
    <source>
        <dbReference type="ARBA" id="ARBA00022679"/>
    </source>
</evidence>
<evidence type="ECO:0000259" key="13">
    <source>
        <dbReference type="Pfam" id="PF25333"/>
    </source>
</evidence>
<organism evidence="14 15">
    <name type="scientific">Panicum virgatum</name>
    <name type="common">Blackwell switchgrass</name>
    <dbReference type="NCBI Taxonomy" id="38727"/>
    <lineage>
        <taxon>Eukaryota</taxon>
        <taxon>Viridiplantae</taxon>
        <taxon>Streptophyta</taxon>
        <taxon>Embryophyta</taxon>
        <taxon>Tracheophyta</taxon>
        <taxon>Spermatophyta</taxon>
        <taxon>Magnoliopsida</taxon>
        <taxon>Liliopsida</taxon>
        <taxon>Poales</taxon>
        <taxon>Poaceae</taxon>
        <taxon>PACMAD clade</taxon>
        <taxon>Panicoideae</taxon>
        <taxon>Panicodae</taxon>
        <taxon>Paniceae</taxon>
        <taxon>Panicinae</taxon>
        <taxon>Panicum</taxon>
        <taxon>Panicum sect. Hiantes</taxon>
    </lineage>
</organism>
<dbReference type="InterPro" id="IPR057425">
    <property type="entry name" value="DUF2921_N"/>
</dbReference>
<dbReference type="PANTHER" id="PTHR33389">
    <property type="entry name" value="FAMILY PROTEIN, PUTATIVE (DUF2921)-RELATED"/>
    <property type="match status" value="1"/>
</dbReference>
<dbReference type="Proteomes" id="UP000823388">
    <property type="component" value="Chromosome 5K"/>
</dbReference>
<name>A0A8T0SK03_PANVG</name>
<dbReference type="GO" id="GO:0061630">
    <property type="term" value="F:ubiquitin protein ligase activity"/>
    <property type="evidence" value="ECO:0007669"/>
    <property type="project" value="UniProtKB-EC"/>
</dbReference>
<accession>A0A8T0SK03</accession>
<evidence type="ECO:0000256" key="2">
    <source>
        <dbReference type="ARBA" id="ARBA00004127"/>
    </source>
</evidence>
<gene>
    <name evidence="14" type="ORF">PVAP13_5KG431200</name>
</gene>
<dbReference type="InterPro" id="IPR021319">
    <property type="entry name" value="DUF2921"/>
</dbReference>
<sequence>MAGAQSHLYRLLLLRLLLLLPADPAATAAPYSSLCHSPAAAKDVPVSDQSPGGATPALPWTSTGHFSGGGDLHFAHGRSYARAFSFHPREGSSATADPTVTHLSATLTLEGSRLTRRHGSRPHSVSFDLDGYYSTATAAAAELCMVGSGSYAREDGSGVVVLSDVVLRLTVPRPAKLSAPFVTGRLGGADFNPVALVAYAEDDYAYSEAASCPPAPPPAGARPMLGAGFSCGLLRALLGRGSYGLEYRPPSGRAATASGFPLRLRHGSIYINQMRCAADGAVRAYMVFYTNTNQPAASPSNDTAARWGRGRGFLVGDEALVADGFWDSSRSRLCLRACRVASSGRSGADLAVRECGIGASFWFPAVWSLRDRSVAAGMIWNASGSIDGDAAISVSTTWGGYPYQVAGIKYNYTRVEEAKKHHDSMPALSKERKGRFPGNSSFRDFAFSFSLKKRGGLTGYAWPVTIGSAMVEGDGLVADAAFAAQEVNKHRLLNVSYTLRYYAPAAYGNSPANSPQLRRVSAEGVYDTRAGSLCMVACQAINVSSSESDCEVLVTVKFAPMDAVARERAVGTISSLRKPGEDPLFFEALEFAGDGMYVERLAESVSRMDMEGIMLVASMALSCVFTALQLRHVKKHPEALPAMSVTTLVVLALGYVIPLVLNLEDTYSRDSRRQYFVKLTGDGMLELHALVLRASAVLALVLQLRLLQFALSSRRPADQAGSKREGSSPSPSDAERSTLWVCLPLYALGAVVVWIVHTSDGHLGLSAPPGQGLVYDLAAYAGLVLDGFLLPQVVRNALSGSRVRVLSPWFYAGGTAIRAAPHAYDAFRKRGYVPSLRPSFEYAGPRDDLFGAGWDVAVPCGAALLAALLFLQQRLGGAFLCGSKSRGPGEYEMVSTRS</sequence>
<evidence type="ECO:0000313" key="14">
    <source>
        <dbReference type="EMBL" id="KAG2599782.1"/>
    </source>
</evidence>
<feature type="domain" description="DUF2921" evidence="13">
    <location>
        <begin position="248"/>
        <end position="385"/>
    </location>
</feature>
<evidence type="ECO:0000256" key="10">
    <source>
        <dbReference type="SAM" id="Phobius"/>
    </source>
</evidence>
<dbReference type="Pfam" id="PF11145">
    <property type="entry name" value="DUF2921"/>
    <property type="match status" value="1"/>
</dbReference>
<evidence type="ECO:0000313" key="15">
    <source>
        <dbReference type="Proteomes" id="UP000823388"/>
    </source>
</evidence>
<protein>
    <recommendedName>
        <fullName evidence="4">RING-type E3 ubiquitin transferase</fullName>
        <ecNumber evidence="4">2.3.2.27</ecNumber>
    </recommendedName>
</protein>
<comment type="catalytic activity">
    <reaction evidence="1">
        <text>S-ubiquitinyl-[E2 ubiquitin-conjugating enzyme]-L-cysteine + [acceptor protein]-L-lysine = [E2 ubiquitin-conjugating enzyme]-L-cysteine + N(6)-ubiquitinyl-[acceptor protein]-L-lysine.</text>
        <dbReference type="EC" id="2.3.2.27"/>
    </reaction>
</comment>
<evidence type="ECO:0000256" key="1">
    <source>
        <dbReference type="ARBA" id="ARBA00000900"/>
    </source>
</evidence>
<dbReference type="AlphaFoldDB" id="A0A8T0SK03"/>
<feature type="transmembrane region" description="Helical" evidence="10">
    <location>
        <begin position="642"/>
        <end position="661"/>
    </location>
</feature>
<dbReference type="GO" id="GO:0012505">
    <property type="term" value="C:endomembrane system"/>
    <property type="evidence" value="ECO:0007669"/>
    <property type="project" value="UniProtKB-SubCell"/>
</dbReference>
<comment type="subcellular location">
    <subcellularLocation>
        <location evidence="2">Endomembrane system</location>
        <topology evidence="2">Multi-pass membrane protein</topology>
    </subcellularLocation>
</comment>
<keyword evidence="15" id="KW-1185">Reference proteome</keyword>
<feature type="chain" id="PRO_5035730185" description="RING-type E3 ubiquitin transferase" evidence="11">
    <location>
        <begin position="29"/>
        <end position="898"/>
    </location>
</feature>
<evidence type="ECO:0000256" key="4">
    <source>
        <dbReference type="ARBA" id="ARBA00012483"/>
    </source>
</evidence>
<evidence type="ECO:0000259" key="12">
    <source>
        <dbReference type="Pfam" id="PF11145"/>
    </source>
</evidence>
<feature type="signal peptide" evidence="11">
    <location>
        <begin position="1"/>
        <end position="28"/>
    </location>
</feature>
<feature type="transmembrane region" description="Helical" evidence="10">
    <location>
        <begin position="738"/>
        <end position="757"/>
    </location>
</feature>
<dbReference type="PANTHER" id="PTHR33389:SF33">
    <property type="entry name" value="DUF2921 FAMILY PROTEIN"/>
    <property type="match status" value="1"/>
</dbReference>
<comment type="caution">
    <text evidence="14">The sequence shown here is derived from an EMBL/GenBank/DDBJ whole genome shotgun (WGS) entry which is preliminary data.</text>
</comment>